<keyword evidence="2" id="KW-1185">Reference proteome</keyword>
<accession>A0A372FQ85</accession>
<dbReference type="EMBL" id="QVFU01000120">
    <property type="protein sequence ID" value="RFS39325.1"/>
    <property type="molecule type" value="Genomic_DNA"/>
</dbReference>
<protein>
    <submittedName>
        <fullName evidence="1">Uncharacterized protein</fullName>
    </submittedName>
</protein>
<sequence length="202" mass="21300">MTRSARAGTTTTKLIHQAVTQLARAGTGRPISELYGAAQRSAEDAFLGGGPKSLGGGGRDLGAKVRIAIVTGTIVAAASVAAVKQATQTRTDADRHHTHVATAMADLDLYDELLRGVGIRAQELDETLTWLTGQATAVLDLLESEPFDRGAHDTRLHAALKMAAAVGEVRRAPIVDANGDLDPQTEKLVFKYRTACKETSDA</sequence>
<evidence type="ECO:0000313" key="1">
    <source>
        <dbReference type="EMBL" id="RFS39325.1"/>
    </source>
</evidence>
<dbReference type="RefSeq" id="WP_147333660.1">
    <property type="nucleotide sequence ID" value="NZ_CP061725.1"/>
</dbReference>
<dbReference type="AlphaFoldDB" id="A0A372FQ85"/>
<dbReference type="Proteomes" id="UP000262621">
    <property type="component" value="Unassembled WGS sequence"/>
</dbReference>
<comment type="caution">
    <text evidence="1">The sequence shown here is derived from an EMBL/GenBank/DDBJ whole genome shotgun (WGS) entry which is preliminary data.</text>
</comment>
<proteinExistence type="predicted"/>
<evidence type="ECO:0000313" key="2">
    <source>
        <dbReference type="Proteomes" id="UP000262621"/>
    </source>
</evidence>
<name>A0A372FQ85_9ACTN</name>
<organism evidence="1 2">
    <name type="scientific">Micromonospora craniellae</name>
    <dbReference type="NCBI Taxonomy" id="2294034"/>
    <lineage>
        <taxon>Bacteria</taxon>
        <taxon>Bacillati</taxon>
        <taxon>Actinomycetota</taxon>
        <taxon>Actinomycetes</taxon>
        <taxon>Micromonosporales</taxon>
        <taxon>Micromonosporaceae</taxon>
        <taxon>Micromonospora</taxon>
    </lineage>
</organism>
<dbReference type="OrthoDB" id="3357006at2"/>
<gene>
    <name evidence="1" type="ORF">D0Q02_30735</name>
</gene>
<reference evidence="1 2" key="1">
    <citation type="submission" date="2018-08" db="EMBL/GenBank/DDBJ databases">
        <title>Verrucosispora craniellae sp. nov., isolated from a marine sponge in the South China Sea.</title>
        <authorList>
            <person name="Li L."/>
            <person name="Lin H.W."/>
        </authorList>
    </citation>
    <scope>NUCLEOTIDE SEQUENCE [LARGE SCALE GENOMIC DNA]</scope>
    <source>
        <strain evidence="1 2">LHW63014</strain>
    </source>
</reference>